<comment type="caution">
    <text evidence="2">The sequence shown here is derived from an EMBL/GenBank/DDBJ whole genome shotgun (WGS) entry which is preliminary data.</text>
</comment>
<dbReference type="Gene3D" id="3.60.15.10">
    <property type="entry name" value="Ribonuclease Z/Hydroxyacylglutathione hydrolase-like"/>
    <property type="match status" value="1"/>
</dbReference>
<dbReference type="SMART" id="SM00849">
    <property type="entry name" value="Lactamase_B"/>
    <property type="match status" value="1"/>
</dbReference>
<sequence>MTTSCFSFTPLNKSTYKVVQDDSLNELPFIYVKVYPTLLVLIDTGCGPNHAKDPTVEEKSIRRHIETNLEKEGKLKYVDSETNEAKNKHWLVFITHTHYDHIGGLFEFADDSSIFISGYSQEYILKDLGCNSLCCAFNIPTPKFTVSHWLEQNEHLTFDGVDLHLEALITPGHTPDEIALYDSEEHVFYAGDSLYEVLPIYIIETSNMIEYIASIDMMLKFVQAKNKDLVSLGVRVTTASGHITDSADTEKLIIETQDCFWDTLKGKAVLTEQKVMREKNLLIYMNEANNVGFMCIDTKLEEAKKHFGFEWNLPAPVSA</sequence>
<dbReference type="EMBL" id="JARPMG010000006">
    <property type="protein sequence ID" value="KAJ8099849.1"/>
    <property type="molecule type" value="Genomic_DNA"/>
</dbReference>
<dbReference type="SUPFAM" id="SSF56281">
    <property type="entry name" value="Metallo-hydrolase/oxidoreductase"/>
    <property type="match status" value="1"/>
</dbReference>
<accession>A0AAD7VSL3</accession>
<name>A0AAD7VSL3_9ASCO</name>
<organism evidence="2 3">
    <name type="scientific">Lipomyces tetrasporus</name>
    <dbReference type="NCBI Taxonomy" id="54092"/>
    <lineage>
        <taxon>Eukaryota</taxon>
        <taxon>Fungi</taxon>
        <taxon>Dikarya</taxon>
        <taxon>Ascomycota</taxon>
        <taxon>Saccharomycotina</taxon>
        <taxon>Lipomycetes</taxon>
        <taxon>Lipomycetales</taxon>
        <taxon>Lipomycetaceae</taxon>
        <taxon>Lipomyces</taxon>
    </lineage>
</organism>
<reference evidence="2" key="1">
    <citation type="submission" date="2023-03" db="EMBL/GenBank/DDBJ databases">
        <title>Near-Complete genome sequence of Lipomyces tetrasporous NRRL Y-64009, an oleaginous yeast capable of growing on lignocellulosic hydrolysates.</title>
        <authorList>
            <consortium name="Lawrence Berkeley National Laboratory"/>
            <person name="Jagtap S.S."/>
            <person name="Liu J.-J."/>
            <person name="Walukiewicz H.E."/>
            <person name="Pangilinan J."/>
            <person name="Lipzen A."/>
            <person name="Ahrendt S."/>
            <person name="Koriabine M."/>
            <person name="Cobaugh K."/>
            <person name="Salamov A."/>
            <person name="Yoshinaga Y."/>
            <person name="Ng V."/>
            <person name="Daum C."/>
            <person name="Grigoriev I.V."/>
            <person name="Slininger P.J."/>
            <person name="Dien B.S."/>
            <person name="Jin Y.-S."/>
            <person name="Rao C.V."/>
        </authorList>
    </citation>
    <scope>NUCLEOTIDE SEQUENCE</scope>
    <source>
        <strain evidence="2">NRRL Y-64009</strain>
    </source>
</reference>
<protein>
    <submittedName>
        <fullName evidence="2">Beta-lactamase-like protein</fullName>
    </submittedName>
</protein>
<evidence type="ECO:0000313" key="2">
    <source>
        <dbReference type="EMBL" id="KAJ8099849.1"/>
    </source>
</evidence>
<dbReference type="AlphaFoldDB" id="A0AAD7VSL3"/>
<dbReference type="Pfam" id="PF00753">
    <property type="entry name" value="Lactamase_B"/>
    <property type="match status" value="1"/>
</dbReference>
<dbReference type="InterPro" id="IPR001279">
    <property type="entry name" value="Metallo-B-lactamas"/>
</dbReference>
<gene>
    <name evidence="2" type="ORF">POJ06DRAFT_268728</name>
</gene>
<evidence type="ECO:0000259" key="1">
    <source>
        <dbReference type="SMART" id="SM00849"/>
    </source>
</evidence>
<dbReference type="PANTHER" id="PTHR42951:SF4">
    <property type="entry name" value="ACYL-COENZYME A THIOESTERASE MBLAC2"/>
    <property type="match status" value="1"/>
</dbReference>
<keyword evidence="3" id="KW-1185">Reference proteome</keyword>
<evidence type="ECO:0000313" key="3">
    <source>
        <dbReference type="Proteomes" id="UP001217417"/>
    </source>
</evidence>
<dbReference type="InterPro" id="IPR050855">
    <property type="entry name" value="NDM-1-like"/>
</dbReference>
<dbReference type="Proteomes" id="UP001217417">
    <property type="component" value="Unassembled WGS sequence"/>
</dbReference>
<feature type="domain" description="Metallo-beta-lactamase" evidence="1">
    <location>
        <begin position="27"/>
        <end position="234"/>
    </location>
</feature>
<dbReference type="PANTHER" id="PTHR42951">
    <property type="entry name" value="METALLO-BETA-LACTAMASE DOMAIN-CONTAINING"/>
    <property type="match status" value="1"/>
</dbReference>
<dbReference type="GeneID" id="80884491"/>
<proteinExistence type="predicted"/>
<dbReference type="RefSeq" id="XP_056043299.1">
    <property type="nucleotide sequence ID" value="XM_056189325.1"/>
</dbReference>
<dbReference type="InterPro" id="IPR036866">
    <property type="entry name" value="RibonucZ/Hydroxyglut_hydro"/>
</dbReference>